<dbReference type="PIRSF" id="PIRSF006483">
    <property type="entry name" value="Membrane_protein_YitT"/>
    <property type="match status" value="1"/>
</dbReference>
<dbReference type="STRING" id="28125.HMPREF3202_01134"/>
<dbReference type="eggNOG" id="COG1284">
    <property type="taxonomic scope" value="Bacteria"/>
</dbReference>
<dbReference type="InterPro" id="IPR051461">
    <property type="entry name" value="UPF0750_membrane"/>
</dbReference>
<feature type="transmembrane region" description="Helical" evidence="6">
    <location>
        <begin position="169"/>
        <end position="190"/>
    </location>
</feature>
<evidence type="ECO:0000256" key="6">
    <source>
        <dbReference type="SAM" id="Phobius"/>
    </source>
</evidence>
<dbReference type="Pfam" id="PF02588">
    <property type="entry name" value="YitT_membrane"/>
    <property type="match status" value="1"/>
</dbReference>
<dbReference type="Proteomes" id="UP000070093">
    <property type="component" value="Unassembled WGS sequence"/>
</dbReference>
<dbReference type="PATRIC" id="fig|28125.4.peg.1123"/>
<dbReference type="InterPro" id="IPR019264">
    <property type="entry name" value="DUF2179"/>
</dbReference>
<accession>A0A137SYL4</accession>
<dbReference type="InterPro" id="IPR015867">
    <property type="entry name" value="N-reg_PII/ATP_PRibTrfase_C"/>
</dbReference>
<keyword evidence="3 6" id="KW-0812">Transmembrane</keyword>
<keyword evidence="4 6" id="KW-1133">Transmembrane helix</keyword>
<dbReference type="PANTHER" id="PTHR33545:SF5">
    <property type="entry name" value="UPF0750 MEMBRANE PROTEIN YITT"/>
    <property type="match status" value="1"/>
</dbReference>
<proteinExistence type="predicted"/>
<dbReference type="AlphaFoldDB" id="A0A137SYL4"/>
<feature type="domain" description="DUF2179" evidence="7">
    <location>
        <begin position="249"/>
        <end position="303"/>
    </location>
</feature>
<evidence type="ECO:0000256" key="4">
    <source>
        <dbReference type="ARBA" id="ARBA00022989"/>
    </source>
</evidence>
<protein>
    <recommendedName>
        <fullName evidence="7">DUF2179 domain-containing protein</fullName>
    </recommendedName>
</protein>
<organism evidence="8 9">
    <name type="scientific">Prevotella bivia</name>
    <dbReference type="NCBI Taxonomy" id="28125"/>
    <lineage>
        <taxon>Bacteria</taxon>
        <taxon>Pseudomonadati</taxon>
        <taxon>Bacteroidota</taxon>
        <taxon>Bacteroidia</taxon>
        <taxon>Bacteroidales</taxon>
        <taxon>Prevotellaceae</taxon>
        <taxon>Prevotella</taxon>
    </lineage>
</organism>
<dbReference type="Pfam" id="PF10035">
    <property type="entry name" value="DUF2179"/>
    <property type="match status" value="1"/>
</dbReference>
<feature type="transmembrane region" description="Helical" evidence="6">
    <location>
        <begin position="129"/>
        <end position="148"/>
    </location>
</feature>
<evidence type="ECO:0000256" key="3">
    <source>
        <dbReference type="ARBA" id="ARBA00022692"/>
    </source>
</evidence>
<evidence type="ECO:0000256" key="2">
    <source>
        <dbReference type="ARBA" id="ARBA00022475"/>
    </source>
</evidence>
<keyword evidence="2" id="KW-1003">Cell membrane</keyword>
<dbReference type="InterPro" id="IPR003740">
    <property type="entry name" value="YitT"/>
</dbReference>
<feature type="transmembrane region" description="Helical" evidence="6">
    <location>
        <begin position="93"/>
        <end position="109"/>
    </location>
</feature>
<dbReference type="GO" id="GO:0005886">
    <property type="term" value="C:plasma membrane"/>
    <property type="evidence" value="ECO:0007669"/>
    <property type="project" value="UniProtKB-SubCell"/>
</dbReference>
<dbReference type="EMBL" id="LTAG01000046">
    <property type="protein sequence ID" value="KXO17462.1"/>
    <property type="molecule type" value="Genomic_DNA"/>
</dbReference>
<comment type="caution">
    <text evidence="8">The sequence shown here is derived from an EMBL/GenBank/DDBJ whole genome shotgun (WGS) entry which is preliminary data.</text>
</comment>
<keyword evidence="5 6" id="KW-0472">Membrane</keyword>
<evidence type="ECO:0000256" key="5">
    <source>
        <dbReference type="ARBA" id="ARBA00023136"/>
    </source>
</evidence>
<evidence type="ECO:0000256" key="1">
    <source>
        <dbReference type="ARBA" id="ARBA00004651"/>
    </source>
</evidence>
<dbReference type="Gene3D" id="3.30.70.120">
    <property type="match status" value="1"/>
</dbReference>
<comment type="subcellular location">
    <subcellularLocation>
        <location evidence="1">Cell membrane</location>
        <topology evidence="1">Multi-pass membrane protein</topology>
    </subcellularLocation>
</comment>
<evidence type="ECO:0000259" key="7">
    <source>
        <dbReference type="Pfam" id="PF10035"/>
    </source>
</evidence>
<name>A0A137SYL4_9BACT</name>
<feature type="transmembrane region" description="Helical" evidence="6">
    <location>
        <begin position="23"/>
        <end position="41"/>
    </location>
</feature>
<dbReference type="CDD" id="cd16380">
    <property type="entry name" value="YitT_C"/>
    <property type="match status" value="1"/>
</dbReference>
<gene>
    <name evidence="8" type="ORF">HMPREF3202_01134</name>
</gene>
<evidence type="ECO:0000313" key="8">
    <source>
        <dbReference type="EMBL" id="KXO17462.1"/>
    </source>
</evidence>
<reference evidence="8 9" key="1">
    <citation type="submission" date="2016-02" db="EMBL/GenBank/DDBJ databases">
        <authorList>
            <person name="Wen L."/>
            <person name="He K."/>
            <person name="Yang H."/>
        </authorList>
    </citation>
    <scope>NUCLEOTIDE SEQUENCE [LARGE SCALE GENOMIC DNA]</scope>
    <source>
        <strain evidence="8 9">GED7880</strain>
    </source>
</reference>
<sequence length="335" mass="37871">MLKTSNDMITAKQQLIYSEAKDYLMITLGLLLYMSAFTVFLMPYQIVTGGVMGIAALFYYAIDIPIDWTYWVINLSLLVVALKIMGFKFMMKTVYAIVALGVMSKYIPAMMPVDAHGHFIKVLGENQGFMSMVVGCCLTGTSLAIVFLNNGSTGGSDIIAVCVNKYKEISLGQILTLMDIFIVGSCFLFPEFGDISDRAYKVIYGLCTIVIEMNMLDFVYNRQRSSVQFMIYSRKHEVIAEAISNDINRGMTILDGHGWYTGFDIKVICLLARKNESERIFRLIKMHDPTAFVSQSAVIGVYGEGFDHIKVSVKKEHEKMIRKRQEEKKLQEQNQ</sequence>
<evidence type="ECO:0000313" key="9">
    <source>
        <dbReference type="Proteomes" id="UP000070093"/>
    </source>
</evidence>
<feature type="transmembrane region" description="Helical" evidence="6">
    <location>
        <begin position="68"/>
        <end position="86"/>
    </location>
</feature>
<feature type="transmembrane region" description="Helical" evidence="6">
    <location>
        <begin position="202"/>
        <end position="220"/>
    </location>
</feature>
<dbReference type="PANTHER" id="PTHR33545">
    <property type="entry name" value="UPF0750 MEMBRANE PROTEIN YITT-RELATED"/>
    <property type="match status" value="1"/>
</dbReference>